<protein>
    <submittedName>
        <fullName evidence="1">Uncharacterized protein</fullName>
    </submittedName>
</protein>
<name>A0A2H9T3Z3_9ZZZZ</name>
<organism evidence="1">
    <name type="scientific">invertebrate metagenome</name>
    <dbReference type="NCBI Taxonomy" id="1711999"/>
    <lineage>
        <taxon>unclassified sequences</taxon>
        <taxon>metagenomes</taxon>
        <taxon>organismal metagenomes</taxon>
    </lineage>
</organism>
<reference evidence="1" key="1">
    <citation type="journal article" date="2017" name="Appl. Environ. Microbiol.">
        <title>Molecular characterization of an Endozoicomonas-like organism causing infection in king scallop Pecten maximus L.</title>
        <authorList>
            <person name="Cano I."/>
            <person name="van Aerle R."/>
            <person name="Ross S."/>
            <person name="Verner-Jeffreys D.W."/>
            <person name="Paley R.K."/>
            <person name="Rimmer G."/>
            <person name="Ryder D."/>
            <person name="Hooper P."/>
            <person name="Stone D."/>
            <person name="Feist S.W."/>
        </authorList>
    </citation>
    <scope>NUCLEOTIDE SEQUENCE</scope>
</reference>
<comment type="caution">
    <text evidence="1">The sequence shown here is derived from an EMBL/GenBank/DDBJ whole genome shotgun (WGS) entry which is preliminary data.</text>
</comment>
<sequence length="438" mass="49615">MKFVFSYIRWLIIAVGLPLIAGQAMAVHFDEAFTDVFVEAYKKNQQQQKKDVQIDDNDLKELGNLVTNNLNIFYKNKDAVFLPDETQQSVSESDHVEFYQLAYGALFNKESQGDVMLYSYVPEEILKRNFVPPAFRIGFVNALGSEPVLKIFSEKFTKEGLDFRVPGEGKRISGWDVYNSHAAMVMSGFFNCPKTPKMLLCADGIKRENPIKQVKNEAPAGEVKQYLGSLLHKYICNRKDETGSNVFSVTTKTSDCLIQSFKNLDSNAFSELQLTVPDSLEDATKMVKRLCDLIDDDSDGDSKPFQGNIGEQKLRALVGFGKWKPLQGELETDDETIKKELDKKKVLAFCYARLQPVVTVMLMECDYPGTDDWGKYKSSVTRQNWVTGQPGAEKAVKLFTLTGNSYNPYIVWKHGADNFDKKLDEIENETKSEDMDTK</sequence>
<dbReference type="EMBL" id="NSIT01000323">
    <property type="protein sequence ID" value="PJE77924.1"/>
    <property type="molecule type" value="Genomic_DNA"/>
</dbReference>
<dbReference type="AlphaFoldDB" id="A0A2H9T3Z3"/>
<proteinExistence type="predicted"/>
<gene>
    <name evidence="1" type="ORF">CI610_03143</name>
</gene>
<evidence type="ECO:0000313" key="1">
    <source>
        <dbReference type="EMBL" id="PJE77924.1"/>
    </source>
</evidence>
<accession>A0A2H9T3Z3</accession>